<feature type="domain" description="C2H2-type" evidence="5">
    <location>
        <begin position="169"/>
        <end position="192"/>
    </location>
</feature>
<dbReference type="NCBIfam" id="TIGR02064">
    <property type="entry name" value="dsrA"/>
    <property type="match status" value="1"/>
</dbReference>
<dbReference type="InterPro" id="IPR006067">
    <property type="entry name" value="NO2/SO3_Rdtase_4Fe4S_dom"/>
</dbReference>
<dbReference type="GO" id="GO:0018551">
    <property type="term" value="F:dissimilatory sulfite reductase (NADH) activity"/>
    <property type="evidence" value="ECO:0007669"/>
    <property type="project" value="InterPro"/>
</dbReference>
<keyword evidence="3" id="KW-0408">Iron</keyword>
<dbReference type="AlphaFoldDB" id="A0A498R9U9"/>
<keyword evidence="2" id="KW-0479">Metal-binding</keyword>
<dbReference type="GO" id="GO:0046872">
    <property type="term" value="F:metal ion binding"/>
    <property type="evidence" value="ECO:0007669"/>
    <property type="project" value="UniProtKB-KW"/>
</dbReference>
<evidence type="ECO:0000256" key="1">
    <source>
        <dbReference type="ARBA" id="ARBA00022485"/>
    </source>
</evidence>
<dbReference type="Pfam" id="PF03460">
    <property type="entry name" value="NIR_SIR_ferr"/>
    <property type="match status" value="1"/>
</dbReference>
<organism evidence="6 7">
    <name type="scientific">Lucifera butyrica</name>
    <dbReference type="NCBI Taxonomy" id="1351585"/>
    <lineage>
        <taxon>Bacteria</taxon>
        <taxon>Bacillati</taxon>
        <taxon>Bacillota</taxon>
        <taxon>Negativicutes</taxon>
        <taxon>Veillonellales</taxon>
        <taxon>Veillonellaceae</taxon>
        <taxon>Lucifera</taxon>
    </lineage>
</organism>
<dbReference type="OrthoDB" id="9802028at2"/>
<dbReference type="GO" id="GO:0016002">
    <property type="term" value="F:sulfite reductase activity"/>
    <property type="evidence" value="ECO:0007669"/>
    <property type="project" value="TreeGrafter"/>
</dbReference>
<dbReference type="PROSITE" id="PS00028">
    <property type="entry name" value="ZINC_FINGER_C2H2_1"/>
    <property type="match status" value="1"/>
</dbReference>
<dbReference type="RefSeq" id="WP_122626882.1">
    <property type="nucleotide sequence ID" value="NZ_UPPP01000060.1"/>
</dbReference>
<dbReference type="InterPro" id="IPR013087">
    <property type="entry name" value="Znf_C2H2_type"/>
</dbReference>
<dbReference type="PANTHER" id="PTHR11493">
    <property type="entry name" value="SULFITE REDUCTASE [NADPH] SUBUNIT BETA-RELATED"/>
    <property type="match status" value="1"/>
</dbReference>
<dbReference type="GO" id="GO:0020037">
    <property type="term" value="F:heme binding"/>
    <property type="evidence" value="ECO:0007669"/>
    <property type="project" value="InterPro"/>
</dbReference>
<evidence type="ECO:0000313" key="6">
    <source>
        <dbReference type="EMBL" id="VBB05918.1"/>
    </source>
</evidence>
<keyword evidence="1" id="KW-0004">4Fe-4S</keyword>
<dbReference type="Gene3D" id="6.10.140.1420">
    <property type="match status" value="1"/>
</dbReference>
<reference evidence="6 7" key="1">
    <citation type="submission" date="2018-06" db="EMBL/GenBank/DDBJ databases">
        <authorList>
            <person name="Strepis N."/>
        </authorList>
    </citation>
    <scope>NUCLEOTIDE SEQUENCE [LARGE SCALE GENOMIC DNA]</scope>
    <source>
        <strain evidence="6">LUCI</strain>
    </source>
</reference>
<dbReference type="GO" id="GO:0050311">
    <property type="term" value="F:sulfite reductase (ferredoxin) activity"/>
    <property type="evidence" value="ECO:0007669"/>
    <property type="project" value="TreeGrafter"/>
</dbReference>
<name>A0A498R9U9_9FIRM</name>
<dbReference type="InterPro" id="IPR045854">
    <property type="entry name" value="NO2/SO3_Rdtase_4Fe4S_sf"/>
</dbReference>
<protein>
    <submittedName>
        <fullName evidence="6">Zinc finger c2h2</fullName>
    </submittedName>
</protein>
<dbReference type="InterPro" id="IPR045169">
    <property type="entry name" value="NO2/SO3_Rdtase_4Fe4S_prot"/>
</dbReference>
<dbReference type="PANTHER" id="PTHR11493:SF54">
    <property type="entry name" value="ANAEROBIC SULFITE REDUCTASE SUBUNIT C"/>
    <property type="match status" value="1"/>
</dbReference>
<dbReference type="GO" id="GO:0000103">
    <property type="term" value="P:sulfate assimilation"/>
    <property type="evidence" value="ECO:0007669"/>
    <property type="project" value="TreeGrafter"/>
</dbReference>
<dbReference type="InterPro" id="IPR036136">
    <property type="entry name" value="Nit/Sulf_reduc_fer-like_dom_sf"/>
</dbReference>
<dbReference type="SUPFAM" id="SSF56014">
    <property type="entry name" value="Nitrite and sulphite reductase 4Fe-4S domain-like"/>
    <property type="match status" value="1"/>
</dbReference>
<evidence type="ECO:0000256" key="2">
    <source>
        <dbReference type="ARBA" id="ARBA00022723"/>
    </source>
</evidence>
<dbReference type="Proteomes" id="UP000277811">
    <property type="component" value="Unassembled WGS sequence"/>
</dbReference>
<dbReference type="InterPro" id="IPR005117">
    <property type="entry name" value="NiRdtase/SiRdtase_haem-b_fer"/>
</dbReference>
<dbReference type="EMBL" id="UPPP01000060">
    <property type="protein sequence ID" value="VBB05918.1"/>
    <property type="molecule type" value="Genomic_DNA"/>
</dbReference>
<dbReference type="Gene3D" id="3.30.70.2500">
    <property type="match status" value="1"/>
</dbReference>
<evidence type="ECO:0000256" key="4">
    <source>
        <dbReference type="ARBA" id="ARBA00023014"/>
    </source>
</evidence>
<gene>
    <name evidence="6" type="ORF">LUCI_1129</name>
</gene>
<dbReference type="Gene3D" id="3.30.413.10">
    <property type="entry name" value="Sulfite Reductase Hemoprotein, domain 1"/>
    <property type="match status" value="1"/>
</dbReference>
<sequence>MDEKKTPLLDELEKGDWPSFVTEIKRAAAKNASAADLLAQLETSYENKEGYWKHGGIVGVKGYGGGVVGRYSSQPEKFPHVREFHTFRVNQPAGFFYTAEKLRQVAAIWDQYGSGLFNLHGSTGDCILLGTTTENLQPCYDALTECGFDLGGSGSAMRTLSCCVGQARCEKACIDSMNIIRELTLHYQDAIHRPAWPYKFKIKVSACPNDCAAASARSDLAVIGTWRDVLEMDQDAVREAVDGGFDIFNRVIRKCPTEALEWDSGKRELKITAEDCVHCMHCINMMPKALHIGRERGATLLIGGKAPVVKGAMIGWVLVPFIKMEPPYTEFKDLVDKITDWWADHGKNRERVGELIERMGLSAFLEAVGLEPLPQMVHAPRSNPYIFWKAEEVGSHG</sequence>
<evidence type="ECO:0000256" key="3">
    <source>
        <dbReference type="ARBA" id="ARBA00023004"/>
    </source>
</evidence>
<dbReference type="Pfam" id="PF01077">
    <property type="entry name" value="NIR_SIR"/>
    <property type="match status" value="1"/>
</dbReference>
<keyword evidence="7" id="KW-1185">Reference proteome</keyword>
<dbReference type="SUPFAM" id="SSF54862">
    <property type="entry name" value="4Fe-4S ferredoxins"/>
    <property type="match status" value="1"/>
</dbReference>
<evidence type="ECO:0000313" key="7">
    <source>
        <dbReference type="Proteomes" id="UP000277811"/>
    </source>
</evidence>
<dbReference type="GO" id="GO:0051539">
    <property type="term" value="F:4 iron, 4 sulfur cluster binding"/>
    <property type="evidence" value="ECO:0007669"/>
    <property type="project" value="UniProtKB-KW"/>
</dbReference>
<dbReference type="GO" id="GO:0009337">
    <property type="term" value="C:sulfite reductase complex (NADPH)"/>
    <property type="evidence" value="ECO:0007669"/>
    <property type="project" value="TreeGrafter"/>
</dbReference>
<dbReference type="Gene3D" id="3.30.70.20">
    <property type="match status" value="1"/>
</dbReference>
<keyword evidence="4" id="KW-0411">Iron-sulfur</keyword>
<evidence type="ECO:0000259" key="5">
    <source>
        <dbReference type="PROSITE" id="PS00028"/>
    </source>
</evidence>
<dbReference type="SUPFAM" id="SSF55124">
    <property type="entry name" value="Nitrite/Sulfite reductase N-terminal domain-like"/>
    <property type="match status" value="1"/>
</dbReference>
<proteinExistence type="predicted"/>
<accession>A0A498R9U9</accession>
<dbReference type="InterPro" id="IPR011806">
    <property type="entry name" value="DsrA"/>
</dbReference>